<dbReference type="EMBL" id="PDVP01000020">
    <property type="protein sequence ID" value="PHP64939.1"/>
    <property type="molecule type" value="Genomic_DNA"/>
</dbReference>
<dbReference type="SUPFAM" id="SSF50630">
    <property type="entry name" value="Acid proteases"/>
    <property type="match status" value="1"/>
</dbReference>
<dbReference type="GO" id="GO:0004190">
    <property type="term" value="F:aspartic-type endopeptidase activity"/>
    <property type="evidence" value="ECO:0007669"/>
    <property type="project" value="InterPro"/>
</dbReference>
<proteinExistence type="predicted"/>
<evidence type="ECO:0000256" key="2">
    <source>
        <dbReference type="SAM" id="Phobius"/>
    </source>
</evidence>
<dbReference type="InterPro" id="IPR001995">
    <property type="entry name" value="Peptidase_A2_cat"/>
</dbReference>
<comment type="caution">
    <text evidence="4">The sequence shown here is derived from an EMBL/GenBank/DDBJ whole genome shotgun (WGS) entry which is preliminary data.</text>
</comment>
<evidence type="ECO:0000259" key="3">
    <source>
        <dbReference type="PROSITE" id="PS50175"/>
    </source>
</evidence>
<keyword evidence="1" id="KW-0378">Hydrolase</keyword>
<dbReference type="InterPro" id="IPR034122">
    <property type="entry name" value="Retropepsin-like_bacterial"/>
</dbReference>
<dbReference type="GO" id="GO:0006508">
    <property type="term" value="P:proteolysis"/>
    <property type="evidence" value="ECO:0007669"/>
    <property type="project" value="UniProtKB-KW"/>
</dbReference>
<keyword evidence="2" id="KW-1133">Transmembrane helix</keyword>
<dbReference type="Pfam" id="PF13650">
    <property type="entry name" value="Asp_protease_2"/>
    <property type="match status" value="1"/>
</dbReference>
<dbReference type="RefSeq" id="WP_099308472.1">
    <property type="nucleotide sequence ID" value="NZ_PDVP01000020.1"/>
</dbReference>
<reference evidence="4 5" key="1">
    <citation type="submission" date="2017-10" db="EMBL/GenBank/DDBJ databases">
        <title>Sedimentibacterium mangrovi gen. nov., sp. nov., a novel member of family Phyllobacteriacea isolated from mangrove sediment.</title>
        <authorList>
            <person name="Liao H."/>
            <person name="Tian Y."/>
        </authorList>
    </citation>
    <scope>NUCLEOTIDE SEQUENCE [LARGE SCALE GENOMIC DNA]</scope>
    <source>
        <strain evidence="4 5">X9-2-2</strain>
    </source>
</reference>
<dbReference type="InterPro" id="IPR011969">
    <property type="entry name" value="Clan_AA_Asp_peptidase_C"/>
</dbReference>
<accession>A0A2G1QHJ2</accession>
<keyword evidence="5" id="KW-1185">Reference proteome</keyword>
<gene>
    <name evidence="4" type="ORF">CSC94_21645</name>
</gene>
<feature type="domain" description="Peptidase A2" evidence="3">
    <location>
        <begin position="135"/>
        <end position="215"/>
    </location>
</feature>
<feature type="transmembrane region" description="Helical" evidence="2">
    <location>
        <begin position="67"/>
        <end position="85"/>
    </location>
</feature>
<evidence type="ECO:0000313" key="4">
    <source>
        <dbReference type="EMBL" id="PHP64939.1"/>
    </source>
</evidence>
<keyword evidence="2" id="KW-0812">Transmembrane</keyword>
<evidence type="ECO:0000256" key="1">
    <source>
        <dbReference type="ARBA" id="ARBA00022801"/>
    </source>
</evidence>
<feature type="transmembrane region" description="Helical" evidence="2">
    <location>
        <begin position="39"/>
        <end position="60"/>
    </location>
</feature>
<keyword evidence="4" id="KW-0645">Protease</keyword>
<dbReference type="InterPro" id="IPR001969">
    <property type="entry name" value="Aspartic_peptidase_AS"/>
</dbReference>
<dbReference type="Gene3D" id="2.40.70.10">
    <property type="entry name" value="Acid Proteases"/>
    <property type="match status" value="1"/>
</dbReference>
<dbReference type="NCBIfam" id="TIGR02281">
    <property type="entry name" value="clan_AA_DTGA"/>
    <property type="match status" value="1"/>
</dbReference>
<dbReference type="Proteomes" id="UP000221168">
    <property type="component" value="Unassembled WGS sequence"/>
</dbReference>
<dbReference type="OrthoDB" id="7595324at2"/>
<name>A0A2G1QHJ2_9HYPH</name>
<dbReference type="PROSITE" id="PS50175">
    <property type="entry name" value="ASP_PROT_RETROV"/>
    <property type="match status" value="1"/>
</dbReference>
<dbReference type="PROSITE" id="PS00141">
    <property type="entry name" value="ASP_PROTEASE"/>
    <property type="match status" value="1"/>
</dbReference>
<organism evidence="4 5">
    <name type="scientific">Zhengella mangrovi</name>
    <dbReference type="NCBI Taxonomy" id="1982044"/>
    <lineage>
        <taxon>Bacteria</taxon>
        <taxon>Pseudomonadati</taxon>
        <taxon>Pseudomonadota</taxon>
        <taxon>Alphaproteobacteria</taxon>
        <taxon>Hyphomicrobiales</taxon>
        <taxon>Notoacmeibacteraceae</taxon>
        <taxon>Zhengella</taxon>
    </lineage>
</organism>
<dbReference type="CDD" id="cd05483">
    <property type="entry name" value="retropepsin_like_bacteria"/>
    <property type="match status" value="1"/>
</dbReference>
<sequence>MSRFVWVFIGIIIATLVWLLVSGENATVFGLDNDRFARLVYLGLLGTVIGAAAVGSSFRLGHAARNVAVWLLIALALVAGYQYRFELQDVASAISGGLLPGSPIALSGGNGNAIMVIRSDTGHFEVDAEVNGRPVRFLVDTGATSTVLTESDAASVGIDVAALAYTIPIQTANGTARAARARIDTLDIGSIRRQSLPVLVAADGQLGQSLLGMNFLNTLGGLDIRQDRLVLHD</sequence>
<dbReference type="InterPro" id="IPR021109">
    <property type="entry name" value="Peptidase_aspartic_dom_sf"/>
</dbReference>
<keyword evidence="2" id="KW-0472">Membrane</keyword>
<dbReference type="AlphaFoldDB" id="A0A2G1QHJ2"/>
<evidence type="ECO:0000313" key="5">
    <source>
        <dbReference type="Proteomes" id="UP000221168"/>
    </source>
</evidence>
<protein>
    <submittedName>
        <fullName evidence="4">TIGR02281 family clan AA aspartic protease</fullName>
    </submittedName>
</protein>